<accession>A0A4P2VLT7</accession>
<organism evidence="1 2">
    <name type="scientific">Fluviispira sanaruensis</name>
    <dbReference type="NCBI Taxonomy" id="2493639"/>
    <lineage>
        <taxon>Bacteria</taxon>
        <taxon>Pseudomonadati</taxon>
        <taxon>Bdellovibrionota</taxon>
        <taxon>Oligoflexia</taxon>
        <taxon>Silvanigrellales</taxon>
        <taxon>Silvanigrellaceae</taxon>
        <taxon>Fluviispira</taxon>
    </lineage>
</organism>
<dbReference type="Proteomes" id="UP000291236">
    <property type="component" value="Chromosome"/>
</dbReference>
<gene>
    <name evidence="1" type="ORF">JCM31447_12230</name>
</gene>
<sequence>MTFSKLTCYYIFNFYISFPIFADKGINISYGLDGQVSAYSVIFYQHFKLNIPLDKINVGYLIRLSNFSSRNNLFYTDSSSSEKSAEKSIQIMSPNVYSLNTGVTANVDLIYNISLAFNLDIIGYSFGSSKNIVNTPVQAKPAPLNLFLYNINDLGSLNSEFYVYYLFNKYLVFRAGLSHYFSEYITETPLADNSKRFRRISNLFFFSCGIFF</sequence>
<evidence type="ECO:0000313" key="1">
    <source>
        <dbReference type="EMBL" id="BBH52780.1"/>
    </source>
</evidence>
<dbReference type="OrthoDB" id="652299at2"/>
<evidence type="ECO:0008006" key="3">
    <source>
        <dbReference type="Google" id="ProtNLM"/>
    </source>
</evidence>
<dbReference type="KEGG" id="sbf:JCM31447_12230"/>
<proteinExistence type="predicted"/>
<reference evidence="1 2" key="1">
    <citation type="submission" date="2018-12" db="EMBL/GenBank/DDBJ databases">
        <title>Rubrispira sanarue gen. nov., sp., nov., a member of the order Silvanigrellales, isolated from a brackish lake in Hamamatsu Japan.</title>
        <authorList>
            <person name="Maejima Y."/>
            <person name="Iino T."/>
            <person name="Muraguchi Y."/>
            <person name="Fukuda K."/>
            <person name="Nojiri H."/>
            <person name="Ohkuma M."/>
            <person name="Moriuchi R."/>
            <person name="Dohra H."/>
            <person name="Kimbara K."/>
            <person name="Shintani M."/>
        </authorList>
    </citation>
    <scope>NUCLEOTIDE SEQUENCE [LARGE SCALE GENOMIC DNA]</scope>
    <source>
        <strain evidence="1 2">RF1110005</strain>
    </source>
</reference>
<name>A0A4P2VLT7_FLUSA</name>
<keyword evidence="2" id="KW-1185">Reference proteome</keyword>
<protein>
    <recommendedName>
        <fullName evidence="3">Outer membrane protein beta-barrel domain-containing protein</fullName>
    </recommendedName>
</protein>
<dbReference type="RefSeq" id="WP_130607548.1">
    <property type="nucleotide sequence ID" value="NZ_AP019368.1"/>
</dbReference>
<dbReference type="EMBL" id="AP019368">
    <property type="protein sequence ID" value="BBH52780.1"/>
    <property type="molecule type" value="Genomic_DNA"/>
</dbReference>
<evidence type="ECO:0000313" key="2">
    <source>
        <dbReference type="Proteomes" id="UP000291236"/>
    </source>
</evidence>
<dbReference type="AlphaFoldDB" id="A0A4P2VLT7"/>